<evidence type="ECO:0000256" key="1">
    <source>
        <dbReference type="SAM" id="MobiDB-lite"/>
    </source>
</evidence>
<dbReference type="Proteomes" id="UP000278398">
    <property type="component" value="Unassembled WGS sequence"/>
</dbReference>
<keyword evidence="3" id="KW-0808">Transferase</keyword>
<feature type="region of interest" description="Disordered" evidence="1">
    <location>
        <begin position="109"/>
        <end position="129"/>
    </location>
</feature>
<evidence type="ECO:0000259" key="2">
    <source>
        <dbReference type="Pfam" id="PF04993"/>
    </source>
</evidence>
<dbReference type="GO" id="GO:0008168">
    <property type="term" value="F:methyltransferase activity"/>
    <property type="evidence" value="ECO:0007669"/>
    <property type="project" value="UniProtKB-KW"/>
</dbReference>
<protein>
    <submittedName>
        <fullName evidence="3">RNA methyltransferase</fullName>
    </submittedName>
</protein>
<dbReference type="Pfam" id="PF04993">
    <property type="entry name" value="TfoX_N"/>
    <property type="match status" value="1"/>
</dbReference>
<dbReference type="RefSeq" id="WP_126702341.1">
    <property type="nucleotide sequence ID" value="NZ_RWKW01000115.1"/>
</dbReference>
<gene>
    <name evidence="3" type="ORF">EJC49_23365</name>
</gene>
<dbReference type="OrthoDB" id="214902at2"/>
<dbReference type="InterPro" id="IPR007076">
    <property type="entry name" value="TfoX_N"/>
</dbReference>
<feature type="compositionally biased region" description="Basic residues" evidence="1">
    <location>
        <begin position="116"/>
        <end position="129"/>
    </location>
</feature>
<evidence type="ECO:0000313" key="3">
    <source>
        <dbReference type="EMBL" id="RST82433.1"/>
    </source>
</evidence>
<accession>A0A429YLZ5</accession>
<keyword evidence="4" id="KW-1185">Reference proteome</keyword>
<reference evidence="3 4" key="1">
    <citation type="submission" date="2018-12" db="EMBL/GenBank/DDBJ databases">
        <title>Mesorhizobium carbonis sp. nov., isolated from coal mine water.</title>
        <authorList>
            <person name="Xin W."/>
            <person name="Xu Z."/>
            <person name="Xiang F."/>
            <person name="Zhang J."/>
            <person name="Xi L."/>
            <person name="Liu J."/>
        </authorList>
    </citation>
    <scope>NUCLEOTIDE SEQUENCE [LARGE SCALE GENOMIC DNA]</scope>
    <source>
        <strain evidence="3 4">B2.3</strain>
    </source>
</reference>
<name>A0A429YLZ5_9HYPH</name>
<dbReference type="EMBL" id="RWKW01000115">
    <property type="protein sequence ID" value="RST82433.1"/>
    <property type="molecule type" value="Genomic_DNA"/>
</dbReference>
<evidence type="ECO:0000313" key="4">
    <source>
        <dbReference type="Proteomes" id="UP000278398"/>
    </source>
</evidence>
<feature type="domain" description="TfoX N-terminal" evidence="2">
    <location>
        <begin position="17"/>
        <end position="100"/>
    </location>
</feature>
<sequence length="129" mass="13709">MTNELAERIRSILEGDPNVGEIRMFGGVCLTLNGNMLVGSMNRGDLLVRVGAEREAEALARPGASRMDFSGRRMTGFVVVANDAVAEDHALAGWIATATAFVGPLPEKLKADKAAKPKKTKAARRSASL</sequence>
<proteinExistence type="predicted"/>
<dbReference type="Gene3D" id="3.30.1460.30">
    <property type="entry name" value="YgaC/TfoX-N like chaperone"/>
    <property type="match status" value="1"/>
</dbReference>
<comment type="caution">
    <text evidence="3">The sequence shown here is derived from an EMBL/GenBank/DDBJ whole genome shotgun (WGS) entry which is preliminary data.</text>
</comment>
<dbReference type="GO" id="GO:0032259">
    <property type="term" value="P:methylation"/>
    <property type="evidence" value="ECO:0007669"/>
    <property type="project" value="UniProtKB-KW"/>
</dbReference>
<organism evidence="3 4">
    <name type="scientific">Aquibium carbonis</name>
    <dbReference type="NCBI Taxonomy" id="2495581"/>
    <lineage>
        <taxon>Bacteria</taxon>
        <taxon>Pseudomonadati</taxon>
        <taxon>Pseudomonadota</taxon>
        <taxon>Alphaproteobacteria</taxon>
        <taxon>Hyphomicrobiales</taxon>
        <taxon>Phyllobacteriaceae</taxon>
        <taxon>Aquibium</taxon>
    </lineage>
</organism>
<keyword evidence="3" id="KW-0489">Methyltransferase</keyword>
<dbReference type="SUPFAM" id="SSF159894">
    <property type="entry name" value="YgaC/TfoX-N like"/>
    <property type="match status" value="1"/>
</dbReference>
<dbReference type="AlphaFoldDB" id="A0A429YLZ5"/>